<dbReference type="EMBL" id="JXXE01000502">
    <property type="protein sequence ID" value="KIZ38521.1"/>
    <property type="molecule type" value="Genomic_DNA"/>
</dbReference>
<comment type="caution">
    <text evidence="6">The sequence shown here is derived from an EMBL/GenBank/DDBJ whole genome shotgun (WGS) entry which is preliminary data.</text>
</comment>
<accession>A0A0D7ED07</accession>
<sequence length="100" mass="11036">MNLSPREKDKLLISMAAMVARRRLERGVKLNHPEAIAIISDFIVEGARDGRSVAELMQAGAQVISRAQCMDGIAEMIHDIQVEATFPDGTKLVTVHEPIR</sequence>
<dbReference type="InterPro" id="IPR050069">
    <property type="entry name" value="Urease_subunit"/>
</dbReference>
<dbReference type="InterPro" id="IPR036463">
    <property type="entry name" value="Urease_gamma_sf"/>
</dbReference>
<evidence type="ECO:0000256" key="3">
    <source>
        <dbReference type="ARBA" id="ARBA00047778"/>
    </source>
</evidence>
<proteinExistence type="inferred from homology"/>
<name>A0A0D7ED07_RHOPL</name>
<comment type="catalytic activity">
    <reaction evidence="3 4 5">
        <text>urea + 2 H2O + H(+) = hydrogencarbonate + 2 NH4(+)</text>
        <dbReference type="Rhea" id="RHEA:20557"/>
        <dbReference type="ChEBI" id="CHEBI:15377"/>
        <dbReference type="ChEBI" id="CHEBI:15378"/>
        <dbReference type="ChEBI" id="CHEBI:16199"/>
        <dbReference type="ChEBI" id="CHEBI:17544"/>
        <dbReference type="ChEBI" id="CHEBI:28938"/>
        <dbReference type="EC" id="3.5.1.5"/>
    </reaction>
</comment>
<reference evidence="6 7" key="1">
    <citation type="submission" date="2014-11" db="EMBL/GenBank/DDBJ databases">
        <title>Genomics and ecophysiology of heterotrophic nitrogen fixing bacteria isolated from estuarine surface water.</title>
        <authorList>
            <person name="Bentzon-Tilia M."/>
            <person name="Severin I."/>
            <person name="Hansen L.H."/>
            <person name="Riemann L."/>
        </authorList>
    </citation>
    <scope>NUCLEOTIDE SEQUENCE [LARGE SCALE GENOMIC DNA]</scope>
    <source>
        <strain evidence="6 7">BAL398</strain>
    </source>
</reference>
<dbReference type="GO" id="GO:0016151">
    <property type="term" value="F:nickel cation binding"/>
    <property type="evidence" value="ECO:0007669"/>
    <property type="project" value="InterPro"/>
</dbReference>
<evidence type="ECO:0000313" key="6">
    <source>
        <dbReference type="EMBL" id="KIZ38521.1"/>
    </source>
</evidence>
<dbReference type="Gene3D" id="3.30.280.10">
    <property type="entry name" value="Urease, gamma-like subunit"/>
    <property type="match status" value="1"/>
</dbReference>
<evidence type="ECO:0000256" key="1">
    <source>
        <dbReference type="ARBA" id="ARBA00022490"/>
    </source>
</evidence>
<dbReference type="Pfam" id="PF00547">
    <property type="entry name" value="Urease_gamma"/>
    <property type="match status" value="1"/>
</dbReference>
<comment type="subcellular location">
    <subcellularLocation>
        <location evidence="4 5">Cytoplasm</location>
    </subcellularLocation>
</comment>
<dbReference type="RefSeq" id="WP_044415937.1">
    <property type="nucleotide sequence ID" value="NZ_JXXE01000502.1"/>
</dbReference>
<evidence type="ECO:0000256" key="2">
    <source>
        <dbReference type="ARBA" id="ARBA00022801"/>
    </source>
</evidence>
<keyword evidence="1 4" id="KW-0963">Cytoplasm</keyword>
<comment type="similarity">
    <text evidence="4 5">Belongs to the urease gamma subunit family.</text>
</comment>
<dbReference type="OrthoDB" id="9797217at2"/>
<comment type="pathway">
    <text evidence="4">Nitrogen metabolism; urea degradation; CO(2) and NH(3) from urea (urease route): step 1/1.</text>
</comment>
<dbReference type="UniPathway" id="UPA00258">
    <property type="reaction ID" value="UER00370"/>
</dbReference>
<dbReference type="CDD" id="cd00390">
    <property type="entry name" value="Urease_gamma"/>
    <property type="match status" value="1"/>
</dbReference>
<organism evidence="6 7">
    <name type="scientific">Rhodopseudomonas palustris</name>
    <dbReference type="NCBI Taxonomy" id="1076"/>
    <lineage>
        <taxon>Bacteria</taxon>
        <taxon>Pseudomonadati</taxon>
        <taxon>Pseudomonadota</taxon>
        <taxon>Alphaproteobacteria</taxon>
        <taxon>Hyphomicrobiales</taxon>
        <taxon>Nitrobacteraceae</taxon>
        <taxon>Rhodopseudomonas</taxon>
    </lineage>
</organism>
<dbReference type="HAMAP" id="MF_00739">
    <property type="entry name" value="Urease_gamma"/>
    <property type="match status" value="1"/>
</dbReference>
<evidence type="ECO:0000313" key="7">
    <source>
        <dbReference type="Proteomes" id="UP000032515"/>
    </source>
</evidence>
<keyword evidence="2 4" id="KW-0378">Hydrolase</keyword>
<dbReference type="PIRSF" id="PIRSF001223">
    <property type="entry name" value="Urease_gamma"/>
    <property type="match status" value="1"/>
</dbReference>
<dbReference type="NCBIfam" id="TIGR00193">
    <property type="entry name" value="urease_gam"/>
    <property type="match status" value="1"/>
</dbReference>
<dbReference type="InterPro" id="IPR002026">
    <property type="entry name" value="Urease_gamma/gamma-beta_su"/>
</dbReference>
<dbReference type="SUPFAM" id="SSF54111">
    <property type="entry name" value="Urease, gamma-subunit"/>
    <property type="match status" value="1"/>
</dbReference>
<gene>
    <name evidence="4 6" type="primary">ureA</name>
    <name evidence="6" type="ORF">OO17_22740</name>
</gene>
<dbReference type="InterPro" id="IPR012010">
    <property type="entry name" value="Urease_gamma"/>
</dbReference>
<dbReference type="AlphaFoldDB" id="A0A0D7ED07"/>
<dbReference type="GO" id="GO:0043419">
    <property type="term" value="P:urea catabolic process"/>
    <property type="evidence" value="ECO:0007669"/>
    <property type="project" value="UniProtKB-UniRule"/>
</dbReference>
<dbReference type="GO" id="GO:0005737">
    <property type="term" value="C:cytoplasm"/>
    <property type="evidence" value="ECO:0007669"/>
    <property type="project" value="UniProtKB-SubCell"/>
</dbReference>
<dbReference type="PATRIC" id="fig|1076.23.peg.5429"/>
<dbReference type="NCBIfam" id="NF009712">
    <property type="entry name" value="PRK13241.1"/>
    <property type="match status" value="1"/>
</dbReference>
<dbReference type="Proteomes" id="UP000032515">
    <property type="component" value="Unassembled WGS sequence"/>
</dbReference>
<dbReference type="PANTHER" id="PTHR33569:SF1">
    <property type="entry name" value="UREASE"/>
    <property type="match status" value="1"/>
</dbReference>
<comment type="subunit">
    <text evidence="4">Heterotrimer of UreA (gamma), UreB (beta) and UreC (alpha) subunits. Three heterotrimers associate to form the active enzyme.</text>
</comment>
<dbReference type="EC" id="3.5.1.5" evidence="4 5"/>
<dbReference type="GO" id="GO:0009039">
    <property type="term" value="F:urease activity"/>
    <property type="evidence" value="ECO:0007669"/>
    <property type="project" value="UniProtKB-UniRule"/>
</dbReference>
<dbReference type="PANTHER" id="PTHR33569">
    <property type="entry name" value="UREASE"/>
    <property type="match status" value="1"/>
</dbReference>
<evidence type="ECO:0000256" key="4">
    <source>
        <dbReference type="HAMAP-Rule" id="MF_00739"/>
    </source>
</evidence>
<protein>
    <recommendedName>
        <fullName evidence="4 5">Urease subunit gamma</fullName>
        <ecNumber evidence="4 5">3.5.1.5</ecNumber>
    </recommendedName>
    <alternativeName>
        <fullName evidence="4">Urea amidohydrolase subunit gamma</fullName>
    </alternativeName>
</protein>
<evidence type="ECO:0000256" key="5">
    <source>
        <dbReference type="RuleBase" id="RU003850"/>
    </source>
</evidence>